<dbReference type="RefSeq" id="WP_062664675.1">
    <property type="nucleotide sequence ID" value="NZ_FIZX01000002.1"/>
</dbReference>
<sequence>MTSINKLSVGPIVGHVDENTARIFGRADHQKLDNGQPRRAFGVARIRKAGSSFRSPSIFKMNPNFDMTGIAVFQDLEPDTKYIYQVGWIFSDKELDEFKASTKWDWKDADQGEFQTASNDIHAPKQFVFGSCRYLLRLFGGSWFDNRGDKTFRSILKQMEDGESVDRFLMVGDQIYADDLNFISPDECVDQYLARYRDAFSQEHIRKLMSSVPTYMTLDDHEIEDNWPSKATSKDMTTKYPAAIHSYQIYQMSHSPLLSINNDGKLSGSTERYYYAFQDGCCDFFVTDTRTERDPEDEEMISEAQMDALLAWLADDSGRVKFVATSVPFFPDLKKENDDKWSAYRQQRDQIINCIRDNNVQKVVFLAGDVHCSMSAELNIAQPGEPPLNIYSIISSAFYWPYPHMKRSKFKLKGSVASTTDENAYLLGAVSDVYSGDNFTRVSVTQERIQIRVYERKGELESTMEFDF</sequence>
<dbReference type="Proteomes" id="UP000071641">
    <property type="component" value="Unassembled WGS sequence"/>
</dbReference>
<reference evidence="3" key="1">
    <citation type="submission" date="2016-02" db="EMBL/GenBank/DDBJ databases">
        <authorList>
            <person name="Rodrigo-Torres Lidia"/>
            <person name="Arahal R.David."/>
        </authorList>
    </citation>
    <scope>NUCLEOTIDE SEQUENCE [LARGE SCALE GENOMIC DNA]</scope>
    <source>
        <strain evidence="3">CECT 9029</strain>
    </source>
</reference>
<evidence type="ECO:0000259" key="1">
    <source>
        <dbReference type="Pfam" id="PF09423"/>
    </source>
</evidence>
<dbReference type="Gene3D" id="3.60.21.70">
    <property type="entry name" value="PhoD-like phosphatase"/>
    <property type="match status" value="1"/>
</dbReference>
<dbReference type="Pfam" id="PF09423">
    <property type="entry name" value="PhoD"/>
    <property type="match status" value="1"/>
</dbReference>
<dbReference type="PANTHER" id="PTHR37031:SF2">
    <property type="entry name" value="PHOD-LIKE PHOSPHATASE METALLOPHOSPHATASE DOMAIN-CONTAINING PROTEIN"/>
    <property type="match status" value="1"/>
</dbReference>
<dbReference type="InterPro" id="IPR038607">
    <property type="entry name" value="PhoD-like_sf"/>
</dbReference>
<proteinExistence type="predicted"/>
<dbReference type="PANTHER" id="PTHR37031">
    <property type="entry name" value="METALLOPHOSPHATASE BINDING DOMAIN PROTEIN"/>
    <property type="match status" value="1"/>
</dbReference>
<dbReference type="STRING" id="1796497.GCE9029_03229"/>
<protein>
    <submittedName>
        <fullName evidence="2">Alkaline phosphatase D</fullName>
        <ecNumber evidence="2">3.1.3.1</ecNumber>
    </submittedName>
</protein>
<gene>
    <name evidence="2" type="primary">phoD_2</name>
    <name evidence="2" type="ORF">GCE9029_03229</name>
</gene>
<dbReference type="SUPFAM" id="SSF56300">
    <property type="entry name" value="Metallo-dependent phosphatases"/>
    <property type="match status" value="1"/>
</dbReference>
<feature type="domain" description="PhoD-like phosphatase metallophosphatase" evidence="1">
    <location>
        <begin position="154"/>
        <end position="379"/>
    </location>
</feature>
<evidence type="ECO:0000313" key="3">
    <source>
        <dbReference type="Proteomes" id="UP000071641"/>
    </source>
</evidence>
<dbReference type="CDD" id="cd07389">
    <property type="entry name" value="MPP_PhoD"/>
    <property type="match status" value="1"/>
</dbReference>
<dbReference type="InterPro" id="IPR029052">
    <property type="entry name" value="Metallo-depent_PP-like"/>
</dbReference>
<keyword evidence="3" id="KW-1185">Reference proteome</keyword>
<dbReference type="EC" id="3.1.3.1" evidence="2"/>
<dbReference type="GO" id="GO:0004035">
    <property type="term" value="F:alkaline phosphatase activity"/>
    <property type="evidence" value="ECO:0007669"/>
    <property type="project" value="UniProtKB-EC"/>
</dbReference>
<dbReference type="OrthoDB" id="9795624at2"/>
<name>A0A128F7G1_9GAMM</name>
<evidence type="ECO:0000313" key="2">
    <source>
        <dbReference type="EMBL" id="CZF82435.1"/>
    </source>
</evidence>
<dbReference type="AlphaFoldDB" id="A0A128F7G1"/>
<dbReference type="EMBL" id="FIZX01000002">
    <property type="protein sequence ID" value="CZF82435.1"/>
    <property type="molecule type" value="Genomic_DNA"/>
</dbReference>
<accession>A0A128F7G1</accession>
<keyword evidence="2" id="KW-0378">Hydrolase</keyword>
<organism evidence="2 3">
    <name type="scientific">Grimontia celer</name>
    <dbReference type="NCBI Taxonomy" id="1796497"/>
    <lineage>
        <taxon>Bacteria</taxon>
        <taxon>Pseudomonadati</taxon>
        <taxon>Pseudomonadota</taxon>
        <taxon>Gammaproteobacteria</taxon>
        <taxon>Vibrionales</taxon>
        <taxon>Vibrionaceae</taxon>
        <taxon>Grimontia</taxon>
    </lineage>
</organism>
<dbReference type="InterPro" id="IPR018946">
    <property type="entry name" value="PhoD-like_MPP"/>
</dbReference>